<evidence type="ECO:0000313" key="2">
    <source>
        <dbReference type="Proteomes" id="UP000824120"/>
    </source>
</evidence>
<name>A0A9J6A6N2_SOLCO</name>
<protein>
    <submittedName>
        <fullName evidence="1">Uncharacterized protein</fullName>
    </submittedName>
</protein>
<keyword evidence="2" id="KW-1185">Reference proteome</keyword>
<reference evidence="1 2" key="1">
    <citation type="submission" date="2020-09" db="EMBL/GenBank/DDBJ databases">
        <title>De no assembly of potato wild relative species, Solanum commersonii.</title>
        <authorList>
            <person name="Cho K."/>
        </authorList>
    </citation>
    <scope>NUCLEOTIDE SEQUENCE [LARGE SCALE GENOMIC DNA]</scope>
    <source>
        <strain evidence="1">LZ3.2</strain>
        <tissue evidence="1">Leaf</tissue>
    </source>
</reference>
<dbReference type="Proteomes" id="UP000824120">
    <property type="component" value="Chromosome 2"/>
</dbReference>
<organism evidence="1 2">
    <name type="scientific">Solanum commersonii</name>
    <name type="common">Commerson's wild potato</name>
    <name type="synonym">Commerson's nightshade</name>
    <dbReference type="NCBI Taxonomy" id="4109"/>
    <lineage>
        <taxon>Eukaryota</taxon>
        <taxon>Viridiplantae</taxon>
        <taxon>Streptophyta</taxon>
        <taxon>Embryophyta</taxon>
        <taxon>Tracheophyta</taxon>
        <taxon>Spermatophyta</taxon>
        <taxon>Magnoliopsida</taxon>
        <taxon>eudicotyledons</taxon>
        <taxon>Gunneridae</taxon>
        <taxon>Pentapetalae</taxon>
        <taxon>asterids</taxon>
        <taxon>lamiids</taxon>
        <taxon>Solanales</taxon>
        <taxon>Solanaceae</taxon>
        <taxon>Solanoideae</taxon>
        <taxon>Solaneae</taxon>
        <taxon>Solanum</taxon>
    </lineage>
</organism>
<dbReference type="EMBL" id="JACXVP010000002">
    <property type="protein sequence ID" value="KAG5619711.1"/>
    <property type="molecule type" value="Genomic_DNA"/>
</dbReference>
<proteinExistence type="predicted"/>
<dbReference type="AlphaFoldDB" id="A0A9J6A6N2"/>
<sequence>MGLEIACCSTMLSPQGKGQVGDEMGKLAHRRSVPQIVNTISSYCFWLAQERGSKTKTTKLIADATDNELAKTEVVLNAAYRCLREIDLIQEFEIKHGHYMARRNKAAEKNEEMKA</sequence>
<gene>
    <name evidence="1" type="ORF">H5410_004929</name>
</gene>
<accession>A0A9J6A6N2</accession>
<comment type="caution">
    <text evidence="1">The sequence shown here is derived from an EMBL/GenBank/DDBJ whole genome shotgun (WGS) entry which is preliminary data.</text>
</comment>
<evidence type="ECO:0000313" key="1">
    <source>
        <dbReference type="EMBL" id="KAG5619711.1"/>
    </source>
</evidence>